<dbReference type="GO" id="GO:0004325">
    <property type="term" value="F:ferrochelatase activity"/>
    <property type="evidence" value="ECO:0007669"/>
    <property type="project" value="InterPro"/>
</dbReference>
<dbReference type="InterPro" id="IPR036291">
    <property type="entry name" value="NAD(P)-bd_dom_sf"/>
</dbReference>
<evidence type="ECO:0000256" key="2">
    <source>
        <dbReference type="ARBA" id="ARBA00012400"/>
    </source>
</evidence>
<keyword evidence="3" id="KW-0560">Oxidoreductase</keyword>
<dbReference type="EMBL" id="CP022046">
    <property type="protein sequence ID" value="ASE33097.1"/>
    <property type="molecule type" value="Genomic_DNA"/>
</dbReference>
<proteinExistence type="predicted"/>
<dbReference type="AlphaFoldDB" id="A0AAI8GSL2"/>
<dbReference type="Proteomes" id="UP000197058">
    <property type="component" value="Chromosome"/>
</dbReference>
<evidence type="ECO:0000256" key="4">
    <source>
        <dbReference type="ARBA" id="ARBA00023027"/>
    </source>
</evidence>
<evidence type="ECO:0000256" key="6">
    <source>
        <dbReference type="ARBA" id="ARBA00047561"/>
    </source>
</evidence>
<keyword evidence="5" id="KW-0627">Porphyrin biosynthesis</keyword>
<gene>
    <name evidence="8" type="ORF">CEP64_00335</name>
</gene>
<dbReference type="NCBIfam" id="TIGR01470">
    <property type="entry name" value="cysG_Nterm"/>
    <property type="match status" value="1"/>
</dbReference>
<feature type="domain" description="Siroheme synthase central" evidence="7">
    <location>
        <begin position="118"/>
        <end position="144"/>
    </location>
</feature>
<name>A0AAI8GSL2_MAMSC</name>
<dbReference type="Pfam" id="PF14824">
    <property type="entry name" value="Sirohm_synth_M"/>
    <property type="match status" value="1"/>
</dbReference>
<dbReference type="Gene3D" id="1.10.8.610">
    <property type="entry name" value="SirC, precorrin-2 dehydrogenase, C-terminal helical domain-like"/>
    <property type="match status" value="1"/>
</dbReference>
<dbReference type="InterPro" id="IPR042518">
    <property type="entry name" value="SirC_C"/>
</dbReference>
<evidence type="ECO:0000256" key="5">
    <source>
        <dbReference type="ARBA" id="ARBA00023244"/>
    </source>
</evidence>
<evidence type="ECO:0000313" key="9">
    <source>
        <dbReference type="Proteomes" id="UP000197058"/>
    </source>
</evidence>
<dbReference type="PANTHER" id="PTHR35330:SF1">
    <property type="entry name" value="SIROHEME BIOSYNTHESIS PROTEIN MET8"/>
    <property type="match status" value="1"/>
</dbReference>
<dbReference type="PANTHER" id="PTHR35330">
    <property type="entry name" value="SIROHEME BIOSYNTHESIS PROTEIN MET8"/>
    <property type="match status" value="1"/>
</dbReference>
<evidence type="ECO:0000256" key="3">
    <source>
        <dbReference type="ARBA" id="ARBA00023002"/>
    </source>
</evidence>
<dbReference type="NCBIfam" id="NF005222">
    <property type="entry name" value="PRK06718.1"/>
    <property type="match status" value="1"/>
</dbReference>
<evidence type="ECO:0000256" key="1">
    <source>
        <dbReference type="ARBA" id="ARBA00005010"/>
    </source>
</evidence>
<evidence type="ECO:0000259" key="7">
    <source>
        <dbReference type="Pfam" id="PF14824"/>
    </source>
</evidence>
<dbReference type="InterPro" id="IPR006367">
    <property type="entry name" value="Sirohaem_synthase_N"/>
</dbReference>
<protein>
    <recommendedName>
        <fullName evidence="2">precorrin-2 dehydrogenase</fullName>
        <ecNumber evidence="2">1.3.1.76</ecNumber>
    </recommendedName>
</protein>
<dbReference type="SUPFAM" id="SSF75615">
    <property type="entry name" value="Siroheme synthase middle domains-like"/>
    <property type="match status" value="1"/>
</dbReference>
<dbReference type="InterPro" id="IPR028281">
    <property type="entry name" value="Sirohaem_synthase_central"/>
</dbReference>
<dbReference type="EC" id="1.3.1.76" evidence="2"/>
<sequence length="204" mass="23418">MAYIPINLDLQDKIVKVIGGGKIAERRVNALIDSGALIHVISPELTDHLKQYEIEGKLKWHKKDFEISDIEHVDFIINATNSPEITDIIKDNTPKHCLINMVGDAQDGNVIFPGTLNRGKLQISVTSNGASPKLVRNILKDLEQQYSVDYTEYVDFLYECRTIIKSLEIEQTEKNQLLENILSHQYFDTDEQNKLINWLKRQLK</sequence>
<dbReference type="Pfam" id="PF13241">
    <property type="entry name" value="NAD_binding_7"/>
    <property type="match status" value="1"/>
</dbReference>
<organism evidence="8 9">
    <name type="scientific">Mammaliicoccus sciuri</name>
    <name type="common">Staphylococcus sciuri</name>
    <dbReference type="NCBI Taxonomy" id="1296"/>
    <lineage>
        <taxon>Bacteria</taxon>
        <taxon>Bacillati</taxon>
        <taxon>Bacillota</taxon>
        <taxon>Bacilli</taxon>
        <taxon>Bacillales</taxon>
        <taxon>Staphylococcaceae</taxon>
        <taxon>Mammaliicoccus</taxon>
    </lineage>
</organism>
<reference evidence="9" key="1">
    <citation type="submission" date="2017-06" db="EMBL/GenBank/DDBJ databases">
        <title>FDA dAtabase for Regulatory Grade micrObial Sequences (FDA-ARGOS): Supporting development and validation of Infectious Disease Dx tests.</title>
        <authorList>
            <person name="Goldberg B."/>
            <person name="Campos J."/>
            <person name="Tallon L."/>
            <person name="Sadzewicz L."/>
            <person name="Sengamalay N."/>
            <person name="Ott S."/>
            <person name="Godinez A."/>
            <person name="Nagaraj S."/>
            <person name="Vavikolanu K."/>
            <person name="Nadendla S."/>
            <person name="George J."/>
            <person name="Geyer C."/>
            <person name="Sichtig H."/>
        </authorList>
    </citation>
    <scope>NUCLEOTIDE SEQUENCE [LARGE SCALE GENOMIC DNA]</scope>
    <source>
        <strain evidence="9">FDAARGOS_285</strain>
    </source>
</reference>
<dbReference type="InterPro" id="IPR028161">
    <property type="entry name" value="Met8-like"/>
</dbReference>
<accession>A0AAI8GSL2</accession>
<dbReference type="GO" id="GO:0019354">
    <property type="term" value="P:siroheme biosynthetic process"/>
    <property type="evidence" value="ECO:0007669"/>
    <property type="project" value="InterPro"/>
</dbReference>
<comment type="pathway">
    <text evidence="1">Porphyrin-containing compound metabolism; siroheme biosynthesis; sirohydrochlorin from precorrin-2: step 1/1.</text>
</comment>
<dbReference type="SUPFAM" id="SSF51735">
    <property type="entry name" value="NAD(P)-binding Rossmann-fold domains"/>
    <property type="match status" value="1"/>
</dbReference>
<dbReference type="Gene3D" id="3.40.50.720">
    <property type="entry name" value="NAD(P)-binding Rossmann-like Domain"/>
    <property type="match status" value="1"/>
</dbReference>
<evidence type="ECO:0000313" key="8">
    <source>
        <dbReference type="EMBL" id="ASE33097.1"/>
    </source>
</evidence>
<dbReference type="RefSeq" id="WP_084756004.1">
    <property type="nucleotide sequence ID" value="NZ_CP022046.2"/>
</dbReference>
<keyword evidence="4" id="KW-0520">NAD</keyword>
<dbReference type="GO" id="GO:0043115">
    <property type="term" value="F:precorrin-2 dehydrogenase activity"/>
    <property type="evidence" value="ECO:0007669"/>
    <property type="project" value="UniProtKB-EC"/>
</dbReference>
<dbReference type="Pfam" id="PF22440">
    <property type="entry name" value="SirC_C"/>
    <property type="match status" value="1"/>
</dbReference>
<comment type="catalytic activity">
    <reaction evidence="6">
        <text>precorrin-2 + NAD(+) = sirohydrochlorin + NADH + 2 H(+)</text>
        <dbReference type="Rhea" id="RHEA:15613"/>
        <dbReference type="ChEBI" id="CHEBI:15378"/>
        <dbReference type="ChEBI" id="CHEBI:57540"/>
        <dbReference type="ChEBI" id="CHEBI:57945"/>
        <dbReference type="ChEBI" id="CHEBI:58351"/>
        <dbReference type="ChEBI" id="CHEBI:58827"/>
        <dbReference type="EC" id="1.3.1.76"/>
    </reaction>
</comment>
<dbReference type="KEGG" id="sscu:CEP64_00335"/>